<proteinExistence type="predicted"/>
<dbReference type="Proteomes" id="UP000324748">
    <property type="component" value="Unassembled WGS sequence"/>
</dbReference>
<accession>A0A5B0QJ72</accession>
<reference evidence="1 2" key="1">
    <citation type="submission" date="2019-05" db="EMBL/GenBank/DDBJ databases">
        <title>Emergence of the Ug99 lineage of the wheat stem rust pathogen through somatic hybridization.</title>
        <authorList>
            <person name="Li F."/>
            <person name="Upadhyaya N.M."/>
            <person name="Sperschneider J."/>
            <person name="Matny O."/>
            <person name="Nguyen-Phuc H."/>
            <person name="Mago R."/>
            <person name="Raley C."/>
            <person name="Miller M.E."/>
            <person name="Silverstein K.A.T."/>
            <person name="Henningsen E."/>
            <person name="Hirsch C.D."/>
            <person name="Visser B."/>
            <person name="Pretorius Z.A."/>
            <person name="Steffenson B.J."/>
            <person name="Schwessinger B."/>
            <person name="Dodds P.N."/>
            <person name="Figueroa M."/>
        </authorList>
    </citation>
    <scope>NUCLEOTIDE SEQUENCE [LARGE SCALE GENOMIC DNA]</scope>
    <source>
        <strain evidence="1">21-0</strain>
    </source>
</reference>
<protein>
    <submittedName>
        <fullName evidence="1">Uncharacterized protein</fullName>
    </submittedName>
</protein>
<organism evidence="1 2">
    <name type="scientific">Puccinia graminis f. sp. tritici</name>
    <dbReference type="NCBI Taxonomy" id="56615"/>
    <lineage>
        <taxon>Eukaryota</taxon>
        <taxon>Fungi</taxon>
        <taxon>Dikarya</taxon>
        <taxon>Basidiomycota</taxon>
        <taxon>Pucciniomycotina</taxon>
        <taxon>Pucciniomycetes</taxon>
        <taxon>Pucciniales</taxon>
        <taxon>Pucciniaceae</taxon>
        <taxon>Puccinia</taxon>
    </lineage>
</organism>
<dbReference type="EMBL" id="VSWC01000015">
    <property type="protein sequence ID" value="KAA1113277.1"/>
    <property type="molecule type" value="Genomic_DNA"/>
</dbReference>
<evidence type="ECO:0000313" key="1">
    <source>
        <dbReference type="EMBL" id="KAA1113277.1"/>
    </source>
</evidence>
<name>A0A5B0QJ72_PUCGR</name>
<keyword evidence="2" id="KW-1185">Reference proteome</keyword>
<evidence type="ECO:0000313" key="2">
    <source>
        <dbReference type="Proteomes" id="UP000324748"/>
    </source>
</evidence>
<gene>
    <name evidence="1" type="ORF">PGT21_027104</name>
</gene>
<dbReference type="AlphaFoldDB" id="A0A5B0QJ72"/>
<comment type="caution">
    <text evidence="1">The sequence shown here is derived from an EMBL/GenBank/DDBJ whole genome shotgun (WGS) entry which is preliminary data.</text>
</comment>
<sequence>MAKYCPDWDYPDLHSILPEMDLDLKTGILTVYPSLPTVSGTRKDESLTMVQLPKCNAINQGCSSKQEVDG</sequence>